<comment type="caution">
    <text evidence="6">The sequence shown here is derived from an EMBL/GenBank/DDBJ whole genome shotgun (WGS) entry which is preliminary data.</text>
</comment>
<reference evidence="6 7" key="1">
    <citation type="submission" date="2024-06" db="EMBL/GenBank/DDBJ databases">
        <authorList>
            <person name="Kraege A."/>
            <person name="Thomma B."/>
        </authorList>
    </citation>
    <scope>NUCLEOTIDE SEQUENCE [LARGE SCALE GENOMIC DNA]</scope>
</reference>
<keyword evidence="5" id="KW-0496">Mitochondrion</keyword>
<organism evidence="6 7">
    <name type="scientific">Coccomyxa viridis</name>
    <dbReference type="NCBI Taxonomy" id="1274662"/>
    <lineage>
        <taxon>Eukaryota</taxon>
        <taxon>Viridiplantae</taxon>
        <taxon>Chlorophyta</taxon>
        <taxon>core chlorophytes</taxon>
        <taxon>Trebouxiophyceae</taxon>
        <taxon>Trebouxiophyceae incertae sedis</taxon>
        <taxon>Coccomyxaceae</taxon>
        <taxon>Coccomyxa</taxon>
    </lineage>
</organism>
<evidence type="ECO:0000256" key="4">
    <source>
        <dbReference type="ARBA" id="ARBA00023136"/>
    </source>
</evidence>
<evidence type="ECO:0000256" key="3">
    <source>
        <dbReference type="ARBA" id="ARBA00022989"/>
    </source>
</evidence>
<dbReference type="PANTHER" id="PTHR23427:SF2">
    <property type="entry name" value="SURFEIT LOCUS PROTEIN 1"/>
    <property type="match status" value="1"/>
</dbReference>
<keyword evidence="2" id="KW-0812">Transmembrane</keyword>
<sequence>MRLIRQIGSILVKAHAEHTESRLSTALSQASRCTYDSARDLSQKHAFHGTGAALVAARSSAAQESSGPPVHPERRRLHWTVLLLPAGVAAFLGTWQVGRQQWKLEQVQQREAGLQAEPVAISQATEALPEYRRVWCQGELLHERSIFVGPRPRTVMGSAKPGYVLVTPLVNREWGQAVLVNRGWVPAEWKSDAQLRASGCPAGKVHVEGVIRESEKPSSFVPENSPSKGEWYWVDVPAMARAAGLPPDTPLIEVVRSEDAGLLHVNVPTTMEILAGRTRGPSAAQQYPIQREIGDLMNFSVMPSDHRNYALTWYSLSVATAFLALRAARTR</sequence>
<dbReference type="EMBL" id="CAXHTA020000006">
    <property type="protein sequence ID" value="CAL5222265.1"/>
    <property type="molecule type" value="Genomic_DNA"/>
</dbReference>
<dbReference type="Proteomes" id="UP001497392">
    <property type="component" value="Unassembled WGS sequence"/>
</dbReference>
<dbReference type="PROSITE" id="PS50895">
    <property type="entry name" value="SURF1"/>
    <property type="match status" value="1"/>
</dbReference>
<keyword evidence="5" id="KW-0999">Mitochondrion inner membrane</keyword>
<dbReference type="InterPro" id="IPR045214">
    <property type="entry name" value="Surf1/Surf4"/>
</dbReference>
<evidence type="ECO:0000256" key="1">
    <source>
        <dbReference type="ARBA" id="ARBA00004370"/>
    </source>
</evidence>
<name>A0ABP1FQP5_9CHLO</name>
<comment type="function">
    <text evidence="5">Probably involved in the biogenesis of the COX complex.</text>
</comment>
<evidence type="ECO:0000256" key="2">
    <source>
        <dbReference type="ARBA" id="ARBA00022692"/>
    </source>
</evidence>
<dbReference type="PANTHER" id="PTHR23427">
    <property type="entry name" value="SURFEIT LOCUS PROTEIN"/>
    <property type="match status" value="1"/>
</dbReference>
<keyword evidence="7" id="KW-1185">Reference proteome</keyword>
<protein>
    <recommendedName>
        <fullName evidence="5">SURF1-like protein</fullName>
    </recommendedName>
</protein>
<keyword evidence="4" id="KW-0472">Membrane</keyword>
<evidence type="ECO:0000256" key="5">
    <source>
        <dbReference type="RuleBase" id="RU363076"/>
    </source>
</evidence>
<accession>A0ABP1FQP5</accession>
<evidence type="ECO:0000313" key="6">
    <source>
        <dbReference type="EMBL" id="CAL5222265.1"/>
    </source>
</evidence>
<proteinExistence type="inferred from homology"/>
<comment type="subcellular location">
    <subcellularLocation>
        <location evidence="1">Membrane</location>
    </subcellularLocation>
    <subcellularLocation>
        <location evidence="5">Mitochondrion inner membrane</location>
        <topology evidence="5">Multi-pass membrane protein</topology>
    </subcellularLocation>
</comment>
<evidence type="ECO:0000313" key="7">
    <source>
        <dbReference type="Proteomes" id="UP001497392"/>
    </source>
</evidence>
<keyword evidence="3" id="KW-1133">Transmembrane helix</keyword>
<dbReference type="InterPro" id="IPR002994">
    <property type="entry name" value="Surf1/Shy1"/>
</dbReference>
<comment type="similarity">
    <text evidence="5">Belongs to the SURF1 family.</text>
</comment>
<dbReference type="Pfam" id="PF02104">
    <property type="entry name" value="SURF1"/>
    <property type="match status" value="1"/>
</dbReference>
<gene>
    <name evidence="6" type="primary">g4603</name>
    <name evidence="6" type="ORF">VP750_LOCUS3924</name>
</gene>
<dbReference type="CDD" id="cd06662">
    <property type="entry name" value="SURF1"/>
    <property type="match status" value="1"/>
</dbReference>